<sequence>MHPLMLRVLQHRDFQSAGELYTVSNYDIITDLHSALVKLKQIFCDVSYVESVNDQKVVEIVLGCITAAIRETNCMETYAAGLVDVLEACLSHRMYKIGSTGNIQDTPHCKIASDLLGSLFLFYAKKSVMTVAIPVAIKALKCGNVELARNTTSYLSLAAIHNGRILAQFAIQIISNIMSGNYALVRVLPQVYQENREPFHAHLPQIFKLLKKSESDTAEKLSLLQLASSVANTKPDLIIPHLSEFEEFLRNPSTCTAVLHIFLSLISMNRSDCLIDQLSPLRIAARSTYCQNNLATIAKVVGVIGRINDRLATVAVHDLLDLCQKSNTNNLPILLKEVEGVAEKFPASVAVHLDTIQYVCDRQSTTQKSWMRIRALCMEENRSRSRNFDSATADEITIIPVAGADDRSQDSIDVPKRSSYINDAPIISSGIRTVVDVSDSYLNNPREIEFDRDMRTMVDFYNRNRPDYENRSRASLTPSNGTRTTVNVNDSLLDTSRITDTDKDIRTVLEWSKQRNNLDQSDSRSRNSFALSSSNNRSQNENITVVETPLSASKRSVQSNYSQVRPPPLYQPPKGNSLSVPSPTPFGHTAVQIGKDGRVRPVSNINRRNPNWVPSTNSLISYETTFPANSGPVTTTKVESQSGSTAQNLNDEPSSMNEQQSMEVDSTGQRPSRANSDWTEGLDRGDVVKQFVEHRRSKIKRYVVELTAKYPIPIQCTVEGSKGSKHRMRVHLACQMRDTHCLYDGESMFAFKTHIAPIWLHLMFLQMEVMSMENDGPVLCQNSEQFKTLDHCWQCLPSVFTKGRPFVTLVTSAFPGAKEQNEMLKELQDSRYFDSFSYNAQKKMWCCFSCNHPERVRSILRPGNLPLLEGQLKEKRGRWRFLKRWHTKYFTLSSAALTCTGDTSHSAATDRMICPSIDLRKIRSVKSLSRGRKSRKNLPRAFEIFTDDDRSYVLKASDQNKAEEWFQCLQIAVAQAHRDTASA</sequence>
<dbReference type="InterPro" id="IPR011993">
    <property type="entry name" value="PH-like_dom_sf"/>
</dbReference>
<keyword evidence="8" id="KW-1185">Reference proteome</keyword>
<evidence type="ECO:0000256" key="5">
    <source>
        <dbReference type="SAM" id="MobiDB-lite"/>
    </source>
</evidence>
<gene>
    <name evidence="7" type="ORF">QR680_001211</name>
</gene>
<evidence type="ECO:0000256" key="3">
    <source>
        <dbReference type="ARBA" id="ARBA00022475"/>
    </source>
</evidence>
<keyword evidence="3" id="KW-1003">Cell membrane</keyword>
<dbReference type="PANTHER" id="PTHR21630:SF10">
    <property type="entry name" value="VENTRICULAR ZONE-EXPRESSED PH DOMAIN-CONTAINING PROTEIN HOMOLOG 1"/>
    <property type="match status" value="1"/>
</dbReference>
<name>A0AA39LFF5_9BILA</name>
<dbReference type="PROSITE" id="PS50003">
    <property type="entry name" value="PH_DOMAIN"/>
    <property type="match status" value="1"/>
</dbReference>
<dbReference type="PANTHER" id="PTHR21630">
    <property type="entry name" value="VEPH-A/MELTED"/>
    <property type="match status" value="1"/>
</dbReference>
<evidence type="ECO:0000313" key="8">
    <source>
        <dbReference type="Proteomes" id="UP001175271"/>
    </source>
</evidence>
<comment type="subcellular location">
    <subcellularLocation>
        <location evidence="1">Cell membrane</location>
        <topology evidence="1">Peripheral membrane protein</topology>
        <orientation evidence="1">Cytoplasmic side</orientation>
    </subcellularLocation>
</comment>
<feature type="region of interest" description="Disordered" evidence="5">
    <location>
        <begin position="516"/>
        <end position="583"/>
    </location>
</feature>
<dbReference type="Proteomes" id="UP001175271">
    <property type="component" value="Unassembled WGS sequence"/>
</dbReference>
<dbReference type="InterPro" id="IPR039888">
    <property type="entry name" value="Melted-like"/>
</dbReference>
<dbReference type="InterPro" id="IPR016024">
    <property type="entry name" value="ARM-type_fold"/>
</dbReference>
<feature type="compositionally biased region" description="Polar residues" evidence="5">
    <location>
        <begin position="539"/>
        <end position="563"/>
    </location>
</feature>
<evidence type="ECO:0000313" key="7">
    <source>
        <dbReference type="EMBL" id="KAK0395297.1"/>
    </source>
</evidence>
<dbReference type="EMBL" id="JAUCMV010000005">
    <property type="protein sequence ID" value="KAK0395297.1"/>
    <property type="molecule type" value="Genomic_DNA"/>
</dbReference>
<dbReference type="Pfam" id="PF00169">
    <property type="entry name" value="PH"/>
    <property type="match status" value="1"/>
</dbReference>
<feature type="region of interest" description="Disordered" evidence="5">
    <location>
        <begin position="627"/>
        <end position="680"/>
    </location>
</feature>
<reference evidence="7" key="1">
    <citation type="submission" date="2023-06" db="EMBL/GenBank/DDBJ databases">
        <title>Genomic analysis of the entomopathogenic nematode Steinernema hermaphroditum.</title>
        <authorList>
            <person name="Schwarz E.M."/>
            <person name="Heppert J.K."/>
            <person name="Baniya A."/>
            <person name="Schwartz H.T."/>
            <person name="Tan C.-H."/>
            <person name="Antoshechkin I."/>
            <person name="Sternberg P.W."/>
            <person name="Goodrich-Blair H."/>
            <person name="Dillman A.R."/>
        </authorList>
    </citation>
    <scope>NUCLEOTIDE SEQUENCE</scope>
    <source>
        <strain evidence="7">PS9179</strain>
        <tissue evidence="7">Whole animal</tissue>
    </source>
</reference>
<comment type="caution">
    <text evidence="7">The sequence shown here is derived from an EMBL/GenBank/DDBJ whole genome shotgun (WGS) entry which is preliminary data.</text>
</comment>
<dbReference type="SUPFAM" id="SSF48371">
    <property type="entry name" value="ARM repeat"/>
    <property type="match status" value="1"/>
</dbReference>
<dbReference type="GO" id="GO:0009966">
    <property type="term" value="P:regulation of signal transduction"/>
    <property type="evidence" value="ECO:0007669"/>
    <property type="project" value="TreeGrafter"/>
</dbReference>
<proteinExistence type="inferred from homology"/>
<evidence type="ECO:0000256" key="1">
    <source>
        <dbReference type="ARBA" id="ARBA00004413"/>
    </source>
</evidence>
<evidence type="ECO:0000259" key="6">
    <source>
        <dbReference type="PROSITE" id="PS50003"/>
    </source>
</evidence>
<feature type="domain" description="PH" evidence="6">
    <location>
        <begin position="865"/>
        <end position="974"/>
    </location>
</feature>
<feature type="compositionally biased region" description="Polar residues" evidence="5">
    <location>
        <begin position="627"/>
        <end position="678"/>
    </location>
</feature>
<dbReference type="SUPFAM" id="SSF50729">
    <property type="entry name" value="PH domain-like"/>
    <property type="match status" value="1"/>
</dbReference>
<accession>A0AA39LFF5</accession>
<dbReference type="Gene3D" id="2.30.29.30">
    <property type="entry name" value="Pleckstrin-homology domain (PH domain)/Phosphotyrosine-binding domain (PTB)"/>
    <property type="match status" value="1"/>
</dbReference>
<dbReference type="GO" id="GO:0010314">
    <property type="term" value="F:phosphatidylinositol-5-phosphate binding"/>
    <property type="evidence" value="ECO:0007669"/>
    <property type="project" value="TreeGrafter"/>
</dbReference>
<organism evidence="7 8">
    <name type="scientific">Steinernema hermaphroditum</name>
    <dbReference type="NCBI Taxonomy" id="289476"/>
    <lineage>
        <taxon>Eukaryota</taxon>
        <taxon>Metazoa</taxon>
        <taxon>Ecdysozoa</taxon>
        <taxon>Nematoda</taxon>
        <taxon>Chromadorea</taxon>
        <taxon>Rhabditida</taxon>
        <taxon>Tylenchina</taxon>
        <taxon>Panagrolaimomorpha</taxon>
        <taxon>Strongyloidoidea</taxon>
        <taxon>Steinernematidae</taxon>
        <taxon>Steinernema</taxon>
    </lineage>
</organism>
<dbReference type="AlphaFoldDB" id="A0AA39LFF5"/>
<dbReference type="GO" id="GO:0005886">
    <property type="term" value="C:plasma membrane"/>
    <property type="evidence" value="ECO:0007669"/>
    <property type="project" value="UniProtKB-SubCell"/>
</dbReference>
<dbReference type="SMART" id="SM00233">
    <property type="entry name" value="PH"/>
    <property type="match status" value="1"/>
</dbReference>
<feature type="region of interest" description="Disordered" evidence="5">
    <location>
        <begin position="465"/>
        <end position="488"/>
    </location>
</feature>
<evidence type="ECO:0000256" key="4">
    <source>
        <dbReference type="ARBA" id="ARBA00023136"/>
    </source>
</evidence>
<evidence type="ECO:0000256" key="2">
    <source>
        <dbReference type="ARBA" id="ARBA00010187"/>
    </source>
</evidence>
<protein>
    <recommendedName>
        <fullName evidence="6">PH domain-containing protein</fullName>
    </recommendedName>
</protein>
<keyword evidence="4" id="KW-0472">Membrane</keyword>
<comment type="similarity">
    <text evidence="2">Belongs to the MELT/VEPH family.</text>
</comment>
<dbReference type="InterPro" id="IPR001849">
    <property type="entry name" value="PH_domain"/>
</dbReference>
<feature type="compositionally biased region" description="Polar residues" evidence="5">
    <location>
        <begin position="473"/>
        <end position="488"/>
    </location>
</feature>
<feature type="compositionally biased region" description="Low complexity" evidence="5">
    <location>
        <begin position="526"/>
        <end position="538"/>
    </location>
</feature>